<reference evidence="2" key="1">
    <citation type="submission" date="2003-08" db="EMBL/GenBank/DDBJ databases">
        <authorList>
            <person name="Birren B."/>
            <person name="Nusbaum C."/>
            <person name="Abebe A."/>
            <person name="Abouelleil A."/>
            <person name="Adekoya E."/>
            <person name="Ait-zahra M."/>
            <person name="Allen N."/>
            <person name="Allen T."/>
            <person name="An P."/>
            <person name="Anderson M."/>
            <person name="Anderson S."/>
            <person name="Arachchi H."/>
            <person name="Armbruster J."/>
            <person name="Bachantsang P."/>
            <person name="Baldwin J."/>
            <person name="Barry A."/>
            <person name="Bayul T."/>
            <person name="Blitshsteyn B."/>
            <person name="Bloom T."/>
            <person name="Blye J."/>
            <person name="Boguslavskiy L."/>
            <person name="Borowsky M."/>
            <person name="Boukhgalter B."/>
            <person name="Brunache A."/>
            <person name="Butler J."/>
            <person name="Calixte N."/>
            <person name="Calvo S."/>
            <person name="Camarata J."/>
            <person name="Campo K."/>
            <person name="Chang J."/>
            <person name="Cheshatsang Y."/>
            <person name="Citroen M."/>
            <person name="Collymore A."/>
            <person name="Considine T."/>
            <person name="Cook A."/>
            <person name="Cooke P."/>
            <person name="Corum B."/>
            <person name="Cuomo C."/>
            <person name="David R."/>
            <person name="Dawoe T."/>
            <person name="Degray S."/>
            <person name="Dodge S."/>
            <person name="Dooley K."/>
            <person name="Dorje P."/>
            <person name="Dorjee K."/>
            <person name="Dorris L."/>
            <person name="Duffey N."/>
            <person name="Dupes A."/>
            <person name="Elkins T."/>
            <person name="Engels R."/>
            <person name="Erickson J."/>
            <person name="Farina A."/>
            <person name="Faro S."/>
            <person name="Ferreira P."/>
            <person name="Fischer H."/>
            <person name="Fitzgerald M."/>
            <person name="Foley K."/>
            <person name="Gage D."/>
            <person name="Galagan J."/>
            <person name="Gearin G."/>
            <person name="Gnerre S."/>
            <person name="Gnirke A."/>
            <person name="Goyette A."/>
            <person name="Graham J."/>
            <person name="Grandbois E."/>
            <person name="Gyaltsen K."/>
            <person name="Hafez N."/>
            <person name="Hagopian D."/>
            <person name="Hagos B."/>
            <person name="Hall J."/>
            <person name="Hatcher B."/>
            <person name="Heller A."/>
            <person name="Higgins H."/>
            <person name="Honan T."/>
            <person name="Horn A."/>
            <person name="Houde N."/>
            <person name="Hughes L."/>
            <person name="Hulme W."/>
            <person name="Husby E."/>
            <person name="Iliev I."/>
            <person name="Jaffe D."/>
            <person name="Jones C."/>
            <person name="Kamal M."/>
            <person name="Kamat A."/>
            <person name="Kamvysselis M."/>
            <person name="Karlsson E."/>
            <person name="Kells C."/>
            <person name="Kieu A."/>
            <person name="Kisner P."/>
            <person name="Kodira C."/>
            <person name="Kulbokas E."/>
            <person name="Labutti K."/>
            <person name="Lama D."/>
            <person name="Landers T."/>
            <person name="Leger J."/>
            <person name="Levine S."/>
            <person name="Lewis D."/>
            <person name="Lewis T."/>
            <person name="Lindblad-toh K."/>
            <person name="Liu X."/>
            <person name="Lokyitsang T."/>
            <person name="Lokyitsang Y."/>
            <person name="Lucien O."/>
            <person name="Lui A."/>
            <person name="Ma L.J."/>
            <person name="Mabbitt R."/>
            <person name="Macdonald J."/>
            <person name="Maclean C."/>
            <person name="Major J."/>
            <person name="Manning J."/>
            <person name="Marabella R."/>
            <person name="Maru K."/>
            <person name="Matthews C."/>
            <person name="Mauceli E."/>
            <person name="Mccarthy M."/>
            <person name="Mcdonough S."/>
            <person name="Mcghee T."/>
            <person name="Meldrim J."/>
            <person name="Meneus L."/>
            <person name="Mesirov J."/>
            <person name="Mihalev A."/>
            <person name="Mihova T."/>
            <person name="Mikkelsen T."/>
            <person name="Mlenga V."/>
            <person name="Moru K."/>
            <person name="Mozes J."/>
            <person name="Mulrain L."/>
            <person name="Munson G."/>
            <person name="Naylor J."/>
            <person name="Newes C."/>
            <person name="Nguyen C."/>
            <person name="Nguyen N."/>
            <person name="Nguyen T."/>
            <person name="Nicol R."/>
            <person name="Nielsen C."/>
            <person name="Nizzari M."/>
            <person name="Norbu C."/>
            <person name="Norbu N."/>
            <person name="O'donnell P."/>
            <person name="Okoawo O."/>
            <person name="O'leary S."/>
            <person name="Omotosho B."/>
            <person name="O'neill K."/>
            <person name="Osman S."/>
            <person name="Parker S."/>
            <person name="Perrin D."/>
            <person name="Phunkhang P."/>
            <person name="Piqani B."/>
            <person name="Purcell S."/>
            <person name="Rachupka T."/>
            <person name="Ramasamy U."/>
            <person name="Rameau R."/>
            <person name="Ray V."/>
            <person name="Raymond C."/>
            <person name="Retta R."/>
            <person name="Richardson S."/>
            <person name="Rise C."/>
            <person name="Rodriguez J."/>
            <person name="Rogers J."/>
            <person name="Rogov P."/>
            <person name="Rutman M."/>
            <person name="Schupbach R."/>
            <person name="Seaman C."/>
            <person name="Settipalli S."/>
            <person name="Sharpe T."/>
            <person name="Sheridan J."/>
            <person name="Sherpa N."/>
            <person name="Shi J."/>
            <person name="Smirnov S."/>
            <person name="Smith C."/>
            <person name="Sougnez C."/>
            <person name="Spencer B."/>
            <person name="Stalker J."/>
            <person name="Stange-thomann N."/>
            <person name="Stavropoulos S."/>
            <person name="Stetson K."/>
            <person name="Stone C."/>
            <person name="Stone S."/>
            <person name="Stubbs M."/>
            <person name="Talamas J."/>
            <person name="Tchuinga P."/>
            <person name="Tenzing P."/>
            <person name="Tesfaye S."/>
            <person name="Theodore J."/>
            <person name="Thoulutsang Y."/>
            <person name="Topham K."/>
            <person name="Towey S."/>
            <person name="Tsamla T."/>
            <person name="Tsomo N."/>
            <person name="Vallee D."/>
            <person name="Vassiliev H."/>
            <person name="Venkataraman V."/>
            <person name="Vinson J."/>
            <person name="Vo A."/>
            <person name="Wade C."/>
            <person name="Wang S."/>
            <person name="Wangchuk T."/>
            <person name="Wangdi T."/>
            <person name="Whittaker C."/>
            <person name="Wilkinson J."/>
            <person name="Wu Y."/>
            <person name="Wyman D."/>
            <person name="Yadav S."/>
            <person name="Yang S."/>
            <person name="Yang X."/>
            <person name="Yeager S."/>
            <person name="Yee E."/>
            <person name="Young G."/>
            <person name="Zainoun J."/>
            <person name="Zembeck L."/>
            <person name="Zimmer A."/>
            <person name="Zody M."/>
            <person name="Lander E."/>
        </authorList>
    </citation>
    <scope>NUCLEOTIDE SEQUENCE [LARGE SCALE GENOMIC DNA]</scope>
</reference>
<accession>H2YQL0</accession>
<evidence type="ECO:0000313" key="1">
    <source>
        <dbReference type="Ensembl" id="ENSCSAVP00000007618.1"/>
    </source>
</evidence>
<dbReference type="HOGENOM" id="CLU_3111570_0_0_1"/>
<organism evidence="1 2">
    <name type="scientific">Ciona savignyi</name>
    <name type="common">Pacific transparent sea squirt</name>
    <dbReference type="NCBI Taxonomy" id="51511"/>
    <lineage>
        <taxon>Eukaryota</taxon>
        <taxon>Metazoa</taxon>
        <taxon>Chordata</taxon>
        <taxon>Tunicata</taxon>
        <taxon>Ascidiacea</taxon>
        <taxon>Phlebobranchia</taxon>
        <taxon>Cionidae</taxon>
        <taxon>Ciona</taxon>
    </lineage>
</organism>
<sequence length="51" mass="5458">MMSIEVAASAKLDQELRAKMAVGSKIESLPNVPTPCQQLPNKLGGFGLPYQ</sequence>
<reference evidence="1" key="3">
    <citation type="submission" date="2025-09" db="UniProtKB">
        <authorList>
            <consortium name="Ensembl"/>
        </authorList>
    </citation>
    <scope>IDENTIFICATION</scope>
</reference>
<dbReference type="AlphaFoldDB" id="H2YQL0"/>
<evidence type="ECO:0000313" key="2">
    <source>
        <dbReference type="Proteomes" id="UP000007875"/>
    </source>
</evidence>
<name>H2YQL0_CIOSA</name>
<dbReference type="Ensembl" id="ENSCSAVT00000007718.1">
    <property type="protein sequence ID" value="ENSCSAVP00000007618.1"/>
    <property type="gene ID" value="ENSCSAVG00000004557.1"/>
</dbReference>
<proteinExistence type="predicted"/>
<dbReference type="InParanoid" id="H2YQL0"/>
<keyword evidence="2" id="KW-1185">Reference proteome</keyword>
<reference evidence="1" key="2">
    <citation type="submission" date="2025-08" db="UniProtKB">
        <authorList>
            <consortium name="Ensembl"/>
        </authorList>
    </citation>
    <scope>IDENTIFICATION</scope>
</reference>
<dbReference type="Proteomes" id="UP000007875">
    <property type="component" value="Unassembled WGS sequence"/>
</dbReference>
<protein>
    <submittedName>
        <fullName evidence="1">Uncharacterized protein</fullName>
    </submittedName>
</protein>